<dbReference type="Proteomes" id="UP000664398">
    <property type="component" value="Unassembled WGS sequence"/>
</dbReference>
<evidence type="ECO:0000313" key="1">
    <source>
        <dbReference type="EMBL" id="MBO1805867.1"/>
    </source>
</evidence>
<dbReference type="EMBL" id="JAGDYL010000019">
    <property type="protein sequence ID" value="MBO1805867.1"/>
    <property type="molecule type" value="Genomic_DNA"/>
</dbReference>
<comment type="caution">
    <text evidence="1">The sequence shown here is derived from an EMBL/GenBank/DDBJ whole genome shotgun (WGS) entry which is preliminary data.</text>
</comment>
<sequence length="147" mass="16872">MTRPTAKVRSQMYARDKHRCAATGRSDALTHQHRRAVGMGGSKIRPSITDSLTLSAEINERCERDLQVMALAYGWKVRKWVKDPSSVPVYYRWQRGWAVLLETGDAMRITPEEAAEMMRDIYGDDWDRWMSEINHEMPGGITNTGRS</sequence>
<gene>
    <name evidence="1" type="ORF">J4H91_11155</name>
</gene>
<evidence type="ECO:0000313" key="2">
    <source>
        <dbReference type="Proteomes" id="UP000664398"/>
    </source>
</evidence>
<name>A0A939RX92_9MICO</name>
<organism evidence="1 2">
    <name type="scientific">Leucobacter ruminantium</name>
    <dbReference type="NCBI Taxonomy" id="1289170"/>
    <lineage>
        <taxon>Bacteria</taxon>
        <taxon>Bacillati</taxon>
        <taxon>Actinomycetota</taxon>
        <taxon>Actinomycetes</taxon>
        <taxon>Micrococcales</taxon>
        <taxon>Microbacteriaceae</taxon>
        <taxon>Leucobacter</taxon>
    </lineage>
</organism>
<accession>A0A939RX92</accession>
<protein>
    <submittedName>
        <fullName evidence="1">Uncharacterized protein</fullName>
    </submittedName>
</protein>
<proteinExistence type="predicted"/>
<reference evidence="1" key="1">
    <citation type="submission" date="2021-03" db="EMBL/GenBank/DDBJ databases">
        <title>Leucobacter chromiisoli sp. nov., isolated from chromium-containing soil of chemical plant.</title>
        <authorList>
            <person name="Xu Z."/>
        </authorList>
    </citation>
    <scope>NUCLEOTIDE SEQUENCE</scope>
    <source>
        <strain evidence="1">A2</strain>
    </source>
</reference>
<keyword evidence="2" id="KW-1185">Reference proteome</keyword>
<dbReference type="AlphaFoldDB" id="A0A939RX92"/>
<dbReference type="RefSeq" id="WP_208046337.1">
    <property type="nucleotide sequence ID" value="NZ_JAGDYL010000019.1"/>
</dbReference>